<dbReference type="CDD" id="cd00817">
    <property type="entry name" value="ValRS_core"/>
    <property type="match status" value="1"/>
</dbReference>
<dbReference type="PANTHER" id="PTHR11946">
    <property type="entry name" value="VALYL-TRNA SYNTHETASES"/>
    <property type="match status" value="1"/>
</dbReference>
<dbReference type="InterPro" id="IPR037118">
    <property type="entry name" value="Val-tRNA_synth_C_sf"/>
</dbReference>
<dbReference type="FunFam" id="3.90.740.10:FF:000005">
    <property type="entry name" value="Valine--tRNA ligase, mitochondrial"/>
    <property type="match status" value="1"/>
</dbReference>
<reference evidence="15" key="1">
    <citation type="submission" date="2025-08" db="UniProtKB">
        <authorList>
            <consortium name="Ensembl"/>
        </authorList>
    </citation>
    <scope>IDENTIFICATION</scope>
</reference>
<dbReference type="SUPFAM" id="SSF47323">
    <property type="entry name" value="Anticodon-binding domain of a subclass of class I aminoacyl-tRNA synthetases"/>
    <property type="match status" value="1"/>
</dbReference>
<evidence type="ECO:0000259" key="14">
    <source>
        <dbReference type="PROSITE" id="PS50405"/>
    </source>
</evidence>
<dbReference type="Pfam" id="PF08264">
    <property type="entry name" value="Anticodon_1"/>
    <property type="match status" value="1"/>
</dbReference>
<dbReference type="HAMAP" id="MF_02004">
    <property type="entry name" value="Val_tRNA_synth_type1"/>
    <property type="match status" value="1"/>
</dbReference>
<keyword evidence="7 11" id="KW-0030">Aminoacyl-tRNA synthetase</keyword>
<proteinExistence type="inferred from homology"/>
<dbReference type="InterPro" id="IPR002303">
    <property type="entry name" value="Valyl-tRNA_ligase"/>
</dbReference>
<dbReference type="Ensembl" id="ENSOKIT00005083854.1">
    <property type="protein sequence ID" value="ENSOKIP00005078684.1"/>
    <property type="gene ID" value="ENSOKIG00005031800.1"/>
</dbReference>
<keyword evidence="6 11" id="KW-0648">Protein biosynthesis</keyword>
<evidence type="ECO:0000256" key="6">
    <source>
        <dbReference type="ARBA" id="ARBA00022917"/>
    </source>
</evidence>
<accession>A0A8C7IW25</accession>
<evidence type="ECO:0000256" key="1">
    <source>
        <dbReference type="ARBA" id="ARBA00005594"/>
    </source>
</evidence>
<name>A0A8C7IW25_ONCKI</name>
<dbReference type="FunFam" id="3.40.50.620:FF:000119">
    <property type="entry name" value="Putative valine--tRNA ligase-like"/>
    <property type="match status" value="1"/>
</dbReference>
<organism evidence="15 16">
    <name type="scientific">Oncorhynchus kisutch</name>
    <name type="common">Coho salmon</name>
    <name type="synonym">Salmo kisutch</name>
    <dbReference type="NCBI Taxonomy" id="8019"/>
    <lineage>
        <taxon>Eukaryota</taxon>
        <taxon>Metazoa</taxon>
        <taxon>Chordata</taxon>
        <taxon>Craniata</taxon>
        <taxon>Vertebrata</taxon>
        <taxon>Euteleostomi</taxon>
        <taxon>Actinopterygii</taxon>
        <taxon>Neopterygii</taxon>
        <taxon>Teleostei</taxon>
        <taxon>Protacanthopterygii</taxon>
        <taxon>Salmoniformes</taxon>
        <taxon>Salmonidae</taxon>
        <taxon>Salmoninae</taxon>
        <taxon>Oncorhynchus</taxon>
    </lineage>
</organism>
<dbReference type="InterPro" id="IPR004046">
    <property type="entry name" value="GST_C"/>
</dbReference>
<dbReference type="Pfam" id="PF00043">
    <property type="entry name" value="GST_C"/>
    <property type="match status" value="1"/>
</dbReference>
<evidence type="ECO:0000256" key="5">
    <source>
        <dbReference type="ARBA" id="ARBA00022840"/>
    </source>
</evidence>
<dbReference type="Gene3D" id="3.40.50.620">
    <property type="entry name" value="HUPs"/>
    <property type="match status" value="2"/>
</dbReference>
<keyword evidence="12" id="KW-0175">Coiled coil</keyword>
<dbReference type="PROSITE" id="PS00178">
    <property type="entry name" value="AA_TRNA_LIGASE_I"/>
    <property type="match status" value="1"/>
</dbReference>
<feature type="coiled-coil region" evidence="12">
    <location>
        <begin position="1137"/>
        <end position="1206"/>
    </location>
</feature>
<comment type="catalytic activity">
    <reaction evidence="10">
        <text>tRNA(Val) + L-valine + ATP = L-valyl-tRNA(Val) + AMP + diphosphate</text>
        <dbReference type="Rhea" id="RHEA:10704"/>
        <dbReference type="Rhea" id="RHEA-COMP:9672"/>
        <dbReference type="Rhea" id="RHEA-COMP:9708"/>
        <dbReference type="ChEBI" id="CHEBI:30616"/>
        <dbReference type="ChEBI" id="CHEBI:33019"/>
        <dbReference type="ChEBI" id="CHEBI:57762"/>
        <dbReference type="ChEBI" id="CHEBI:78442"/>
        <dbReference type="ChEBI" id="CHEBI:78537"/>
        <dbReference type="ChEBI" id="CHEBI:456215"/>
        <dbReference type="EC" id="6.1.1.9"/>
    </reaction>
</comment>
<evidence type="ECO:0000256" key="12">
    <source>
        <dbReference type="SAM" id="Coils"/>
    </source>
</evidence>
<protein>
    <recommendedName>
        <fullName evidence="8">Valine--tRNA ligase</fullName>
        <ecNumber evidence="2">6.1.1.9</ecNumber>
    </recommendedName>
    <alternativeName>
        <fullName evidence="9">Valyl-tRNA synthetase</fullName>
    </alternativeName>
</protein>
<keyword evidence="16" id="KW-1185">Reference proteome</keyword>
<evidence type="ECO:0000256" key="2">
    <source>
        <dbReference type="ARBA" id="ARBA00013169"/>
    </source>
</evidence>
<evidence type="ECO:0000256" key="4">
    <source>
        <dbReference type="ARBA" id="ARBA00022741"/>
    </source>
</evidence>
<keyword evidence="3 11" id="KW-0436">Ligase</keyword>
<dbReference type="InterPro" id="IPR010987">
    <property type="entry name" value="Glutathione-S-Trfase_C-like"/>
</dbReference>
<gene>
    <name evidence="15" type="primary">VARS1</name>
    <name evidence="15" type="synonym">vars1</name>
</gene>
<evidence type="ECO:0000256" key="11">
    <source>
        <dbReference type="RuleBase" id="RU363035"/>
    </source>
</evidence>
<dbReference type="GeneTree" id="ENSGT00940000157775"/>
<dbReference type="FunFam" id="1.20.1050.10:FF:000006">
    <property type="entry name" value="Elongation factor 1 gamma"/>
    <property type="match status" value="1"/>
</dbReference>
<evidence type="ECO:0000313" key="16">
    <source>
        <dbReference type="Proteomes" id="UP000694557"/>
    </source>
</evidence>
<keyword evidence="5 11" id="KW-0067">ATP-binding</keyword>
<dbReference type="Gene3D" id="1.20.1050.10">
    <property type="match status" value="1"/>
</dbReference>
<evidence type="ECO:0000313" key="15">
    <source>
        <dbReference type="Ensembl" id="ENSOKIP00005078684.1"/>
    </source>
</evidence>
<feature type="compositionally biased region" description="Low complexity" evidence="13">
    <location>
        <begin position="212"/>
        <end position="221"/>
    </location>
</feature>
<dbReference type="GO" id="GO:0002161">
    <property type="term" value="F:aminoacyl-tRNA deacylase activity"/>
    <property type="evidence" value="ECO:0007669"/>
    <property type="project" value="InterPro"/>
</dbReference>
<feature type="domain" description="GST C-terminal" evidence="14">
    <location>
        <begin position="78"/>
        <end position="205"/>
    </location>
</feature>
<evidence type="ECO:0000256" key="10">
    <source>
        <dbReference type="ARBA" id="ARBA00047552"/>
    </source>
</evidence>
<dbReference type="PANTHER" id="PTHR11946:SF109">
    <property type="entry name" value="VALINE--TRNA LIGASE"/>
    <property type="match status" value="1"/>
</dbReference>
<dbReference type="NCBIfam" id="TIGR00422">
    <property type="entry name" value="valS"/>
    <property type="match status" value="1"/>
</dbReference>
<dbReference type="CDD" id="cd10294">
    <property type="entry name" value="GST_C_ValRS_N"/>
    <property type="match status" value="1"/>
</dbReference>
<evidence type="ECO:0000256" key="13">
    <source>
        <dbReference type="SAM" id="MobiDB-lite"/>
    </source>
</evidence>
<dbReference type="InterPro" id="IPR014729">
    <property type="entry name" value="Rossmann-like_a/b/a_fold"/>
</dbReference>
<dbReference type="InterPro" id="IPR013155">
    <property type="entry name" value="M/V/L/I-tRNA-synth_anticd-bd"/>
</dbReference>
<dbReference type="GO" id="GO:0004832">
    <property type="term" value="F:valine-tRNA ligase activity"/>
    <property type="evidence" value="ECO:0007669"/>
    <property type="project" value="UniProtKB-EC"/>
</dbReference>
<comment type="similarity">
    <text evidence="1 11">Belongs to the class-I aminoacyl-tRNA synthetase family.</text>
</comment>
<dbReference type="GO" id="GO:0005829">
    <property type="term" value="C:cytosol"/>
    <property type="evidence" value="ECO:0007669"/>
    <property type="project" value="TreeGrafter"/>
</dbReference>
<dbReference type="Gene3D" id="1.10.287.380">
    <property type="entry name" value="Valyl-tRNA synthetase, C-terminal domain"/>
    <property type="match status" value="1"/>
</dbReference>
<dbReference type="CDD" id="cd07962">
    <property type="entry name" value="Anticodon_Ia_Val"/>
    <property type="match status" value="1"/>
</dbReference>
<dbReference type="FunFam" id="1.10.287.380:FF:000002">
    <property type="entry name" value="Valine--tRNA ligase"/>
    <property type="match status" value="1"/>
</dbReference>
<sequence>MASLYVSPHPDDFRSLMALVAAEFCPSRVCTLIEDPPASLALCSRPSLVLGSGGGEVLSGASAVAWYLASQGKRIGSNAKQESQVWQWLSFADNELIPVSCAVVFPLLGVLGSMQLQQSSHAEMMRMLNVLDTNLEPRTFLVGDSLTLADIAVATAALLPFKYALEPSNRKALTNVTRWFLTCVNQPQFVKVLGQISLCEKMVPVTPKLSVAPVPAANANPTTEAQLKKEAKNREKLEKFQKKKEMEEKKKQEKKLKDLGVISYDVPTPNGEKKDVLSPLPDSYSPQYVEAAWYSWWEKQGYFKPEYGRKSISEPNPRGVFMMCIPPPNVTGSLHLGHALTNAIQDCLTRWHRMRGETTLWNPGCDHAGIATQVVVEKKLMRERGLSRHDLGRDQFIQEVWKWKNEKGDRIYHQLKKLGSSLDWDRACFTMDPKLSYAVQEAFIRLHEDGVIYRSKRLVNWSCTLNSAISDIEVDKKELTGRTLLPVPGYKDKVEFGVLVSFSYKIEGSDEEVIVATTRIETMLGDSAVAVHPADPRYQHLKGKMVLHPFCDRKMPIVFDEFVDVNFGTGAVKITPAHDHNDYEVGNRHNLAFINILDENGLLINVPAPFLGMKRFEARKAVLQALKDRGHFKETKDNPMVVPVCSRSKDIVEPLLKPQWYVDCADMGKQAADSVREGRLKIIPDHHHKTWFNWLDNIRDWCISRQLWWGHRIPAYFVTVTDPSVTPGEDMDGHYWVSGRTEEEARDKAAKRFNVSTDKITLRQDEDVLDTWFSSGIFPFSIFGWPNEDLSVFYPGTLLETGHDILFFWVARMVMMGLKLTGKLPFKEVYLHAVVRDAHGRKMSKSLGNVIDPLDVITGISLEGLYAQLQDSNLDPVEVEKAKQGQKSDYPTGIPECGTDALRFALCAYTSQGRDINMDVNRILGYRHFCNKLWNAVKFAMRTLGDNFVPSEKPSTTSESVWLVCVVKPVFSRAEEDSGSQSQAEVCRQTLFTCLETGLLLLAPIMPFVGEELYQRLSRRRSQDGHPSIHVTPYPETEEFCWHSEDVDRQMEFVMTVVRTIRSLRADYNLTKTRADCYLQCIDSETMSLVELYSLQIQTLSLSQSIQPVPATGAVPEGCAVAIASDRCTVHLVLKGLIDLEKEVAKLTVKKGELEKQMDKLREKMEKSDYKEKVPVKVQDLDAEKLRQSQTELEKATEAIDNFKRMV</sequence>
<dbReference type="AlphaFoldDB" id="A0A8C7IW25"/>
<evidence type="ECO:0000256" key="9">
    <source>
        <dbReference type="ARBA" id="ARBA00029936"/>
    </source>
</evidence>
<feature type="region of interest" description="Disordered" evidence="13">
    <location>
        <begin position="212"/>
        <end position="234"/>
    </location>
</feature>
<dbReference type="Proteomes" id="UP000694557">
    <property type="component" value="Unassembled WGS sequence"/>
</dbReference>
<dbReference type="InterPro" id="IPR002300">
    <property type="entry name" value="aa-tRNA-synth_Ia"/>
</dbReference>
<dbReference type="GO" id="GO:0005524">
    <property type="term" value="F:ATP binding"/>
    <property type="evidence" value="ECO:0007669"/>
    <property type="project" value="UniProtKB-KW"/>
</dbReference>
<evidence type="ECO:0000256" key="8">
    <source>
        <dbReference type="ARBA" id="ARBA00024407"/>
    </source>
</evidence>
<dbReference type="InterPro" id="IPR036282">
    <property type="entry name" value="Glutathione-S-Trfase_C_sf"/>
</dbReference>
<dbReference type="InterPro" id="IPR001412">
    <property type="entry name" value="aa-tRNA-synth_I_CS"/>
</dbReference>
<dbReference type="EC" id="6.1.1.9" evidence="2"/>
<dbReference type="PRINTS" id="PR00986">
    <property type="entry name" value="TRNASYNTHVAL"/>
</dbReference>
<dbReference type="SUPFAM" id="SSF47616">
    <property type="entry name" value="GST C-terminal domain-like"/>
    <property type="match status" value="1"/>
</dbReference>
<dbReference type="InterPro" id="IPR009008">
    <property type="entry name" value="Val/Leu/Ile-tRNA-synth_edit"/>
</dbReference>
<keyword evidence="4 11" id="KW-0547">Nucleotide-binding</keyword>
<dbReference type="Pfam" id="PF00133">
    <property type="entry name" value="tRNA-synt_1"/>
    <property type="match status" value="1"/>
</dbReference>
<dbReference type="NCBIfam" id="NF004349">
    <property type="entry name" value="PRK05729.1"/>
    <property type="match status" value="1"/>
</dbReference>
<dbReference type="SUPFAM" id="SSF52374">
    <property type="entry name" value="Nucleotidylyl transferase"/>
    <property type="match status" value="1"/>
</dbReference>
<dbReference type="GO" id="GO:0006438">
    <property type="term" value="P:valyl-tRNA aminoacylation"/>
    <property type="evidence" value="ECO:0007669"/>
    <property type="project" value="InterPro"/>
</dbReference>
<dbReference type="InterPro" id="IPR009080">
    <property type="entry name" value="tRNAsynth_Ia_anticodon-bd"/>
</dbReference>
<dbReference type="Gene3D" id="1.10.730.10">
    <property type="entry name" value="Isoleucyl-tRNA Synthetase, Domain 1"/>
    <property type="match status" value="2"/>
</dbReference>
<evidence type="ECO:0000256" key="7">
    <source>
        <dbReference type="ARBA" id="ARBA00023146"/>
    </source>
</evidence>
<evidence type="ECO:0000256" key="3">
    <source>
        <dbReference type="ARBA" id="ARBA00022598"/>
    </source>
</evidence>
<dbReference type="SUPFAM" id="SSF50677">
    <property type="entry name" value="ValRS/IleRS/LeuRS editing domain"/>
    <property type="match status" value="1"/>
</dbReference>
<dbReference type="PROSITE" id="PS50405">
    <property type="entry name" value="GST_CTER"/>
    <property type="match status" value="1"/>
</dbReference>
<reference evidence="15" key="2">
    <citation type="submission" date="2025-09" db="UniProtKB">
        <authorList>
            <consortium name="Ensembl"/>
        </authorList>
    </citation>
    <scope>IDENTIFICATION</scope>
</reference>
<dbReference type="FunFam" id="3.40.50.620:FF:000066">
    <property type="entry name" value="valine--tRNA ligase, mitochondrial"/>
    <property type="match status" value="1"/>
</dbReference>
<dbReference type="InterPro" id="IPR033705">
    <property type="entry name" value="Anticodon_Ia_Val"/>
</dbReference>